<dbReference type="AlphaFoldDB" id="A0A842EYW0"/>
<accession>A0A842EYW0</accession>
<organism evidence="2 3">
    <name type="scientific">Listeria booriae</name>
    <dbReference type="NCBI Taxonomy" id="1552123"/>
    <lineage>
        <taxon>Bacteria</taxon>
        <taxon>Bacillati</taxon>
        <taxon>Bacillota</taxon>
        <taxon>Bacilli</taxon>
        <taxon>Bacillales</taxon>
        <taxon>Listeriaceae</taxon>
        <taxon>Listeria</taxon>
    </lineage>
</organism>
<proteinExistence type="predicted"/>
<dbReference type="GO" id="GO:0003677">
    <property type="term" value="F:DNA binding"/>
    <property type="evidence" value="ECO:0007669"/>
    <property type="project" value="InterPro"/>
</dbReference>
<dbReference type="RefSeq" id="WP_185402088.1">
    <property type="nucleotide sequence ID" value="NZ_JAARRO010000004.1"/>
</dbReference>
<dbReference type="Gene3D" id="1.10.260.40">
    <property type="entry name" value="lambda repressor-like DNA-binding domains"/>
    <property type="match status" value="1"/>
</dbReference>
<reference evidence="2 3" key="1">
    <citation type="submission" date="2020-03" db="EMBL/GenBank/DDBJ databases">
        <title>Soil Listeria distribution.</title>
        <authorList>
            <person name="Liao J."/>
            <person name="Wiedmann M."/>
        </authorList>
    </citation>
    <scope>NUCLEOTIDE SEQUENCE [LARGE SCALE GENOMIC DNA]</scope>
    <source>
        <strain evidence="2 3">FSL L7-0149</strain>
    </source>
</reference>
<dbReference type="InterPro" id="IPR001387">
    <property type="entry name" value="Cro/C1-type_HTH"/>
</dbReference>
<dbReference type="SMART" id="SM00530">
    <property type="entry name" value="HTH_XRE"/>
    <property type="match status" value="1"/>
</dbReference>
<dbReference type="CDD" id="cd00093">
    <property type="entry name" value="HTH_XRE"/>
    <property type="match status" value="1"/>
</dbReference>
<dbReference type="EMBL" id="JAARZA010000008">
    <property type="protein sequence ID" value="MBC2241854.1"/>
    <property type="molecule type" value="Genomic_DNA"/>
</dbReference>
<comment type="caution">
    <text evidence="2">The sequence shown here is derived from an EMBL/GenBank/DDBJ whole genome shotgun (WGS) entry which is preliminary data.</text>
</comment>
<sequence length="64" mass="7263">MRTKLIKLRGTATRQEISKELGITPQMLGAIERGGRNPSLKLAQKIAIYYNVPIEDIFFDNLET</sequence>
<gene>
    <name evidence="2" type="ORF">HCB35_15365</name>
</gene>
<dbReference type="Proteomes" id="UP000553016">
    <property type="component" value="Unassembled WGS sequence"/>
</dbReference>
<evidence type="ECO:0000313" key="2">
    <source>
        <dbReference type="EMBL" id="MBC2241854.1"/>
    </source>
</evidence>
<feature type="domain" description="HTH cro/C1-type" evidence="1">
    <location>
        <begin position="13"/>
        <end position="57"/>
    </location>
</feature>
<protein>
    <submittedName>
        <fullName evidence="2">Helix-turn-helix domain-containing protein</fullName>
    </submittedName>
</protein>
<evidence type="ECO:0000313" key="3">
    <source>
        <dbReference type="Proteomes" id="UP000553016"/>
    </source>
</evidence>
<dbReference type="InterPro" id="IPR010982">
    <property type="entry name" value="Lambda_DNA-bd_dom_sf"/>
</dbReference>
<name>A0A842EYW0_9LIST</name>
<dbReference type="PROSITE" id="PS50943">
    <property type="entry name" value="HTH_CROC1"/>
    <property type="match status" value="1"/>
</dbReference>
<evidence type="ECO:0000259" key="1">
    <source>
        <dbReference type="PROSITE" id="PS50943"/>
    </source>
</evidence>
<dbReference type="Pfam" id="PF01381">
    <property type="entry name" value="HTH_3"/>
    <property type="match status" value="1"/>
</dbReference>
<dbReference type="SUPFAM" id="SSF47413">
    <property type="entry name" value="lambda repressor-like DNA-binding domains"/>
    <property type="match status" value="1"/>
</dbReference>